<evidence type="ECO:0000313" key="2">
    <source>
        <dbReference type="Proteomes" id="UP000571017"/>
    </source>
</evidence>
<keyword evidence="2" id="KW-1185">Reference proteome</keyword>
<dbReference type="EMBL" id="JACEFG010000005">
    <property type="protein sequence ID" value="MBA2176869.1"/>
    <property type="molecule type" value="Genomic_DNA"/>
</dbReference>
<protein>
    <submittedName>
        <fullName evidence="1">Uncharacterized protein</fullName>
    </submittedName>
</protein>
<accession>A0A838CYL9</accession>
<dbReference type="AlphaFoldDB" id="A0A838CYL9"/>
<gene>
    <name evidence="1" type="ORF">H0266_18475</name>
</gene>
<comment type="caution">
    <text evidence="1">The sequence shown here is derived from an EMBL/GenBank/DDBJ whole genome shotgun (WGS) entry which is preliminary data.</text>
</comment>
<name>A0A838CYL9_9BACI</name>
<dbReference type="Proteomes" id="UP000571017">
    <property type="component" value="Unassembled WGS sequence"/>
</dbReference>
<evidence type="ECO:0000313" key="1">
    <source>
        <dbReference type="EMBL" id="MBA2176869.1"/>
    </source>
</evidence>
<reference evidence="1 2" key="1">
    <citation type="journal article" date="2004" name="Extremophiles">
        <title>Halobacillus locisalis sp. nov., a halophilic bacterium isolated from a marine solar saltern of the Yellow Sea in Korea.</title>
        <authorList>
            <person name="Yoon J.H."/>
            <person name="Kang K.H."/>
            <person name="Oh T.K."/>
            <person name="Park Y.H."/>
        </authorList>
    </citation>
    <scope>NUCLEOTIDE SEQUENCE [LARGE SCALE GENOMIC DNA]</scope>
    <source>
        <strain evidence="1 2">KCTC 3788</strain>
    </source>
</reference>
<proteinExistence type="predicted"/>
<sequence length="46" mass="5153">MDELIVLITSVVNLSSAAINLSIAWRNKSREKKIDPRSGKAKRSKK</sequence>
<organism evidence="1 2">
    <name type="scientific">Halobacillus locisalis</name>
    <dbReference type="NCBI Taxonomy" id="220753"/>
    <lineage>
        <taxon>Bacteria</taxon>
        <taxon>Bacillati</taxon>
        <taxon>Bacillota</taxon>
        <taxon>Bacilli</taxon>
        <taxon>Bacillales</taxon>
        <taxon>Bacillaceae</taxon>
        <taxon>Halobacillus</taxon>
    </lineage>
</organism>
<dbReference type="RefSeq" id="WP_181473930.1">
    <property type="nucleotide sequence ID" value="NZ_JACEFG010000005.1"/>
</dbReference>